<reference evidence="2 3" key="1">
    <citation type="submission" date="2024-06" db="EMBL/GenBank/DDBJ databases">
        <title>Genomic Encyclopedia of Type Strains, Phase IV (KMG-IV): sequencing the most valuable type-strain genomes for metagenomic binning, comparative biology and taxonomic classification.</title>
        <authorList>
            <person name="Goeker M."/>
        </authorList>
    </citation>
    <scope>NUCLEOTIDE SEQUENCE [LARGE SCALE GENOMIC DNA]</scope>
    <source>
        <strain evidence="2 3">DSM 23649</strain>
    </source>
</reference>
<dbReference type="RefSeq" id="WP_354188490.1">
    <property type="nucleotide sequence ID" value="NZ_JBEPLI010000001.1"/>
</dbReference>
<name>A0ABV2HF63_9HYPH</name>
<gene>
    <name evidence="2" type="ORF">ABID23_000241</name>
</gene>
<evidence type="ECO:0000313" key="2">
    <source>
        <dbReference type="EMBL" id="MET3589171.1"/>
    </source>
</evidence>
<evidence type="ECO:0000313" key="3">
    <source>
        <dbReference type="Proteomes" id="UP001549086"/>
    </source>
</evidence>
<feature type="chain" id="PRO_5046750094" evidence="1">
    <location>
        <begin position="17"/>
        <end position="215"/>
    </location>
</feature>
<evidence type="ECO:0000256" key="1">
    <source>
        <dbReference type="SAM" id="SignalP"/>
    </source>
</evidence>
<keyword evidence="1" id="KW-0732">Signal</keyword>
<protein>
    <submittedName>
        <fullName evidence="2">Uncharacterized protein</fullName>
    </submittedName>
</protein>
<comment type="caution">
    <text evidence="2">The sequence shown here is derived from an EMBL/GenBank/DDBJ whole genome shotgun (WGS) entry which is preliminary data.</text>
</comment>
<accession>A0ABV2HF63</accession>
<proteinExistence type="predicted"/>
<feature type="signal peptide" evidence="1">
    <location>
        <begin position="1"/>
        <end position="16"/>
    </location>
</feature>
<dbReference type="EMBL" id="JBEPLI010000001">
    <property type="protein sequence ID" value="MET3589171.1"/>
    <property type="molecule type" value="Genomic_DNA"/>
</dbReference>
<organism evidence="2 3">
    <name type="scientific">Bartonella silvatica</name>
    <dbReference type="NCBI Taxonomy" id="357760"/>
    <lineage>
        <taxon>Bacteria</taxon>
        <taxon>Pseudomonadati</taxon>
        <taxon>Pseudomonadota</taxon>
        <taxon>Alphaproteobacteria</taxon>
        <taxon>Hyphomicrobiales</taxon>
        <taxon>Bartonellaceae</taxon>
        <taxon>Bartonella</taxon>
    </lineage>
</organism>
<dbReference type="Proteomes" id="UP001549086">
    <property type="component" value="Unassembled WGS sequence"/>
</dbReference>
<keyword evidence="3" id="KW-1185">Reference proteome</keyword>
<sequence>MSVSNFIMLVTAYASAVSPAICSAAIMQELHHDVCGVDVNDDRKLSSLSSAFGEIVEFPRYFKWGCHNFDEKWRLTGVGSLGWFGFSLFDEFSSYKNPKTMSAVLTPYYEKSTFGYNCEWAKLSFCSVQDFKGGFTTPYAREVLVYNQVKMPHVIDEELRESVQLHVEKLEKMVETELSSVLPAEKVDVFLYKENGIRDAFMVEDSSLWDVRNNN</sequence>